<gene>
    <name evidence="1" type="ORF">CARN3_0636</name>
</gene>
<dbReference type="EMBL" id="CABN01000042">
    <property type="protein sequence ID" value="CBH99692.1"/>
    <property type="molecule type" value="Genomic_DNA"/>
</dbReference>
<proteinExistence type="predicted"/>
<organism evidence="1">
    <name type="scientific">mine drainage metagenome</name>
    <dbReference type="NCBI Taxonomy" id="410659"/>
    <lineage>
        <taxon>unclassified sequences</taxon>
        <taxon>metagenomes</taxon>
        <taxon>ecological metagenomes</taxon>
    </lineage>
</organism>
<comment type="caution">
    <text evidence="1">The sequence shown here is derived from an EMBL/GenBank/DDBJ whole genome shotgun (WGS) entry which is preliminary data.</text>
</comment>
<dbReference type="Pfam" id="PF14454">
    <property type="entry name" value="Prok_Ub"/>
    <property type="match status" value="1"/>
</dbReference>
<name>E6PXN3_9ZZZZ</name>
<reference evidence="1" key="1">
    <citation type="submission" date="2009-10" db="EMBL/GenBank/DDBJ databases">
        <title>Diversity of trophic interactions inside an arsenic-rich microbial ecosystem.</title>
        <authorList>
            <person name="Bertin P.N."/>
            <person name="Heinrich-Salmeron A."/>
            <person name="Pelletier E."/>
            <person name="Goulhen-Chollet F."/>
            <person name="Arsene-Ploetze F."/>
            <person name="Gallien S."/>
            <person name="Calteau A."/>
            <person name="Vallenet D."/>
            <person name="Casiot C."/>
            <person name="Chane-Woon-Ming B."/>
            <person name="Giloteaux L."/>
            <person name="Barakat M."/>
            <person name="Bonnefoy V."/>
            <person name="Bruneel O."/>
            <person name="Chandler M."/>
            <person name="Cleiss J."/>
            <person name="Duran R."/>
            <person name="Elbaz-Poulichet F."/>
            <person name="Fonknechten N."/>
            <person name="Lauga B."/>
            <person name="Mornico D."/>
            <person name="Ortet P."/>
            <person name="Schaeffer C."/>
            <person name="Siguier P."/>
            <person name="Alexander Thil Smith A."/>
            <person name="Van Dorsselaer A."/>
            <person name="Weissenbach J."/>
            <person name="Medigue C."/>
            <person name="Le Paslier D."/>
        </authorList>
    </citation>
    <scope>NUCLEOTIDE SEQUENCE</scope>
</reference>
<dbReference type="InterPro" id="IPR032866">
    <property type="entry name" value="Prok_Ub"/>
</dbReference>
<dbReference type="AlphaFoldDB" id="E6PXN3"/>
<evidence type="ECO:0008006" key="2">
    <source>
        <dbReference type="Google" id="ProtNLM"/>
    </source>
</evidence>
<dbReference type="NCBIfam" id="TIGR03738">
    <property type="entry name" value="PRTRC_C"/>
    <property type="match status" value="1"/>
</dbReference>
<accession>E6PXN3</accession>
<protein>
    <recommendedName>
        <fullName evidence="2">PRTRC system protein C</fullName>
    </recommendedName>
</protein>
<evidence type="ECO:0000313" key="1">
    <source>
        <dbReference type="EMBL" id="CBH99692.1"/>
    </source>
</evidence>
<dbReference type="InterPro" id="IPR022289">
    <property type="entry name" value="PRTRC_protein-C"/>
</dbReference>
<sequence>MSTLKAEALAREFHYNGVRIPDPGPELTVEQVRDLLTPNYPEIATASVSGPEAAGSVLRYTFSRAIGSKG</sequence>